<dbReference type="Proteomes" id="UP000234323">
    <property type="component" value="Unassembled WGS sequence"/>
</dbReference>
<reference evidence="2 3" key="1">
    <citation type="submission" date="2015-10" db="EMBL/GenBank/DDBJ databases">
        <title>Genome analyses suggest a sexual origin of heterokaryosis in a supposedly ancient asexual fungus.</title>
        <authorList>
            <person name="Ropars J."/>
            <person name="Sedzielewska K."/>
            <person name="Noel J."/>
            <person name="Charron P."/>
            <person name="Farinelli L."/>
            <person name="Marton T."/>
            <person name="Kruger M."/>
            <person name="Pelin A."/>
            <person name="Brachmann A."/>
            <person name="Corradi N."/>
        </authorList>
    </citation>
    <scope>NUCLEOTIDE SEQUENCE [LARGE SCALE GENOMIC DNA]</scope>
    <source>
        <strain evidence="2 3">A4</strain>
    </source>
</reference>
<proteinExistence type="predicted"/>
<evidence type="ECO:0000313" key="2">
    <source>
        <dbReference type="EMBL" id="PKY56677.1"/>
    </source>
</evidence>
<evidence type="ECO:0000313" key="3">
    <source>
        <dbReference type="Proteomes" id="UP000234323"/>
    </source>
</evidence>
<dbReference type="VEuPathDB" id="FungiDB:RhiirA1_476625"/>
<dbReference type="InterPro" id="IPR018289">
    <property type="entry name" value="MULE_transposase_dom"/>
</dbReference>
<organism evidence="2 3">
    <name type="scientific">Rhizophagus irregularis</name>
    <dbReference type="NCBI Taxonomy" id="588596"/>
    <lineage>
        <taxon>Eukaryota</taxon>
        <taxon>Fungi</taxon>
        <taxon>Fungi incertae sedis</taxon>
        <taxon>Mucoromycota</taxon>
        <taxon>Glomeromycotina</taxon>
        <taxon>Glomeromycetes</taxon>
        <taxon>Glomerales</taxon>
        <taxon>Glomeraceae</taxon>
        <taxon>Rhizophagus</taxon>
    </lineage>
</organism>
<protein>
    <recommendedName>
        <fullName evidence="1">MULE transposase domain-containing protein</fullName>
    </recommendedName>
</protein>
<dbReference type="AlphaFoldDB" id="A0A2I1HCS3"/>
<name>A0A2I1HCS3_9GLOM</name>
<dbReference type="EMBL" id="LLXI01002266">
    <property type="protein sequence ID" value="PKY56677.1"/>
    <property type="molecule type" value="Genomic_DNA"/>
</dbReference>
<accession>A0A2I1HCS3</accession>
<keyword evidence="3" id="KW-1185">Reference proteome</keyword>
<comment type="caution">
    <text evidence="2">The sequence shown here is derived from an EMBL/GenBank/DDBJ whole genome shotgun (WGS) entry which is preliminary data.</text>
</comment>
<dbReference type="Pfam" id="PF10551">
    <property type="entry name" value="MULE"/>
    <property type="match status" value="1"/>
</dbReference>
<gene>
    <name evidence="2" type="ORF">RhiirA4_477140</name>
</gene>
<evidence type="ECO:0000259" key="1">
    <source>
        <dbReference type="Pfam" id="PF10551"/>
    </source>
</evidence>
<sequence>MWNFYRDGENIMIFCTTSNLQHLQKANFWIMDSTFKTVPTLFQQMYMIHALVGGENNSRVFPMVYSLMTSKSKESYERLFQELVNFGKENNQILFSPLIISDFEQAAINAAQIQALGLAVEYGESEDFSIKLCHITALAFLPSSEIPNAFDQVKSLMPPNAIELVQYFEDNYVHGKLVESGYPRMQNTVEGWHQRWGSLIGRAHVGIYTIIDEMRKEQHQTELQIESIICGEERPRQRKL</sequence>
<feature type="domain" description="MULE transposase" evidence="1">
    <location>
        <begin position="29"/>
        <end position="113"/>
    </location>
</feature>